<accession>A0A9P4VKW1</accession>
<evidence type="ECO:0000256" key="1">
    <source>
        <dbReference type="SAM" id="MobiDB-lite"/>
    </source>
</evidence>
<proteinExistence type="predicted"/>
<reference evidence="2" key="1">
    <citation type="journal article" date="2020" name="Stud. Mycol.">
        <title>101 Dothideomycetes genomes: a test case for predicting lifestyles and emergence of pathogens.</title>
        <authorList>
            <person name="Haridas S."/>
            <person name="Albert R."/>
            <person name="Binder M."/>
            <person name="Bloem J."/>
            <person name="Labutti K."/>
            <person name="Salamov A."/>
            <person name="Andreopoulos B."/>
            <person name="Baker S."/>
            <person name="Barry K."/>
            <person name="Bills G."/>
            <person name="Bluhm B."/>
            <person name="Cannon C."/>
            <person name="Castanera R."/>
            <person name="Culley D."/>
            <person name="Daum C."/>
            <person name="Ezra D."/>
            <person name="Gonzalez J."/>
            <person name="Henrissat B."/>
            <person name="Kuo A."/>
            <person name="Liang C."/>
            <person name="Lipzen A."/>
            <person name="Lutzoni F."/>
            <person name="Magnuson J."/>
            <person name="Mondo S."/>
            <person name="Nolan M."/>
            <person name="Ohm R."/>
            <person name="Pangilinan J."/>
            <person name="Park H.-J."/>
            <person name="Ramirez L."/>
            <person name="Alfaro M."/>
            <person name="Sun H."/>
            <person name="Tritt A."/>
            <person name="Yoshinaga Y."/>
            <person name="Zwiers L.-H."/>
            <person name="Turgeon B."/>
            <person name="Goodwin S."/>
            <person name="Spatafora J."/>
            <person name="Crous P."/>
            <person name="Grigoriev I."/>
        </authorList>
    </citation>
    <scope>NUCLEOTIDE SEQUENCE</scope>
    <source>
        <strain evidence="2">CBS 101060</strain>
    </source>
</reference>
<keyword evidence="3" id="KW-1185">Reference proteome</keyword>
<feature type="compositionally biased region" description="Polar residues" evidence="1">
    <location>
        <begin position="169"/>
        <end position="180"/>
    </location>
</feature>
<protein>
    <submittedName>
        <fullName evidence="2">Uncharacterized protein</fullName>
    </submittedName>
</protein>
<feature type="region of interest" description="Disordered" evidence="1">
    <location>
        <begin position="169"/>
        <end position="194"/>
    </location>
</feature>
<evidence type="ECO:0000313" key="2">
    <source>
        <dbReference type="EMBL" id="KAF2836801.1"/>
    </source>
</evidence>
<feature type="compositionally biased region" description="Polar residues" evidence="1">
    <location>
        <begin position="23"/>
        <end position="34"/>
    </location>
</feature>
<dbReference type="Proteomes" id="UP000799429">
    <property type="component" value="Unassembled WGS sequence"/>
</dbReference>
<gene>
    <name evidence="2" type="ORF">M501DRAFT_231895</name>
</gene>
<organism evidence="2 3">
    <name type="scientific">Patellaria atrata CBS 101060</name>
    <dbReference type="NCBI Taxonomy" id="1346257"/>
    <lineage>
        <taxon>Eukaryota</taxon>
        <taxon>Fungi</taxon>
        <taxon>Dikarya</taxon>
        <taxon>Ascomycota</taxon>
        <taxon>Pezizomycotina</taxon>
        <taxon>Dothideomycetes</taxon>
        <taxon>Dothideomycetes incertae sedis</taxon>
        <taxon>Patellariales</taxon>
        <taxon>Patellariaceae</taxon>
        <taxon>Patellaria</taxon>
    </lineage>
</organism>
<name>A0A9P4VKW1_9PEZI</name>
<feature type="region of interest" description="Disordered" evidence="1">
    <location>
        <begin position="1"/>
        <end position="41"/>
    </location>
</feature>
<dbReference type="AlphaFoldDB" id="A0A9P4VKW1"/>
<dbReference type="EMBL" id="MU006102">
    <property type="protein sequence ID" value="KAF2836801.1"/>
    <property type="molecule type" value="Genomic_DNA"/>
</dbReference>
<evidence type="ECO:0000313" key="3">
    <source>
        <dbReference type="Proteomes" id="UP000799429"/>
    </source>
</evidence>
<comment type="caution">
    <text evidence="2">The sequence shown here is derived from an EMBL/GenBank/DDBJ whole genome shotgun (WGS) entry which is preliminary data.</text>
</comment>
<sequence>MASGKHPATSPSKETGFLENVPGESSSGKQNRLSADQEAALKHHMETNTFYQSRLVGEFPQVFNPEASATGSAPITPETTFARFFESEASTPVKDKMAEEILKLVPADSENARPTARAWVEGAKEARLQRMIAGGVSEAATFTGNSDAEPVKSTKKKFLNKIKIPDFMSSKTAVPPSTNSPEHRASKHGSSVPVDSTVAENAQKVLGNTTIINAPASVTGYYYPRNGSLSHQAASDSTRARWSANMAYSSDIIPEDNTPSNSNTVVRSQSLKYFNDVSPPTPPSKYDAPGINSPSGDKKGKSKVPLVKVEEGEHDVDFQFSGKEPILHGDESGRLSPTKLGGYAAKSYIDLINKVPSVQSMRGTVEEVALEFAQDFPEARLVGHFFQPGPGGISRPTRYTQSIYSDAGGEEPFPYKVSCCEHHIDTHENRNNMRLIWKPPMCCQDHFQIYESKDTPEEKDRVEIEMWIHVRTSSDPTLRHRRAKYKRAFEKQMRKPCDPPRVQLLSVRPDSVVPVTSDKRFTRKLKIPCLFSSKMKSLLRNSSRYKVPTPYIS</sequence>
<feature type="region of interest" description="Disordered" evidence="1">
    <location>
        <begin position="273"/>
        <end position="303"/>
    </location>
</feature>